<evidence type="ECO:0000313" key="12">
    <source>
        <dbReference type="EMBL" id="KAH0554996.1"/>
    </source>
</evidence>
<sequence>MDVDSKNDFCNVLTSDGKLHRVGRSMVTRWQTISDLLEFSDDTSDDIPLPNVSSEIFELLKKWDNEHSYVKKGKEIPIKNNYGYECFDLEEEPRAFFKMTKLMEWVFCLTLFLGPWTAAVTGTIKSPWINEHWTLLLILPIVLVITFGIYALSVVLYRTFTFNNCEEAAKQLQQQIAQAQAELRIKGILPRDPKGSELM</sequence>
<comment type="subcellular location">
    <subcellularLocation>
        <location evidence="1">Endoplasmic reticulum membrane</location>
        <topology evidence="1">Multi-pass membrane protein</topology>
    </subcellularLocation>
</comment>
<dbReference type="EMBL" id="JAHXZJ010001119">
    <property type="protein sequence ID" value="KAH0554996.1"/>
    <property type="molecule type" value="Genomic_DNA"/>
</dbReference>
<dbReference type="Gene3D" id="3.30.710.10">
    <property type="entry name" value="Potassium Channel Kv1.1, Chain A"/>
    <property type="match status" value="1"/>
</dbReference>
<dbReference type="InterPro" id="IPR011333">
    <property type="entry name" value="SKP1/BTB/POZ_sf"/>
</dbReference>
<keyword evidence="4" id="KW-0256">Endoplasmic reticulum</keyword>
<dbReference type="GO" id="GO:0005789">
    <property type="term" value="C:endoplasmic reticulum membrane"/>
    <property type="evidence" value="ECO:0007669"/>
    <property type="project" value="UniProtKB-SubCell"/>
</dbReference>
<keyword evidence="13" id="KW-1185">Reference proteome</keyword>
<comment type="caution">
    <text evidence="12">The sequence shown here is derived from an EMBL/GenBank/DDBJ whole genome shotgun (WGS) entry which is preliminary data.</text>
</comment>
<dbReference type="InterPro" id="IPR016073">
    <property type="entry name" value="Skp1_comp_POZ"/>
</dbReference>
<evidence type="ECO:0000256" key="9">
    <source>
        <dbReference type="ARBA" id="ARBA00033176"/>
    </source>
</evidence>
<feature type="transmembrane region" description="Helical" evidence="10">
    <location>
        <begin position="133"/>
        <end position="157"/>
    </location>
</feature>
<dbReference type="SUPFAM" id="SSF54695">
    <property type="entry name" value="POZ domain"/>
    <property type="match status" value="1"/>
</dbReference>
<keyword evidence="5 10" id="KW-1133">Transmembrane helix</keyword>
<evidence type="ECO:0000256" key="6">
    <source>
        <dbReference type="ARBA" id="ARBA00023136"/>
    </source>
</evidence>
<comment type="similarity">
    <text evidence="2">Belongs to the DPM3 family.</text>
</comment>
<dbReference type="GO" id="GO:0006511">
    <property type="term" value="P:ubiquitin-dependent protein catabolic process"/>
    <property type="evidence" value="ECO:0007669"/>
    <property type="project" value="InterPro"/>
</dbReference>
<evidence type="ECO:0000256" key="8">
    <source>
        <dbReference type="ARBA" id="ARBA00032612"/>
    </source>
</evidence>
<dbReference type="Pfam" id="PF03931">
    <property type="entry name" value="Skp1_POZ"/>
    <property type="match status" value="1"/>
</dbReference>
<reference evidence="12 13" key="1">
    <citation type="journal article" date="2021" name="J. Hered.">
        <title>A chromosome-level genome assembly of the parasitoid wasp, Cotesia glomerata (Hymenoptera: Braconidae).</title>
        <authorList>
            <person name="Pinto B.J."/>
            <person name="Weis J.J."/>
            <person name="Gamble T."/>
            <person name="Ode P.J."/>
            <person name="Paul R."/>
            <person name="Zaspel J.M."/>
        </authorList>
    </citation>
    <scope>NUCLEOTIDE SEQUENCE [LARGE SCALE GENOMIC DNA]</scope>
    <source>
        <strain evidence="12">CgM1</strain>
    </source>
</reference>
<evidence type="ECO:0000256" key="10">
    <source>
        <dbReference type="SAM" id="Phobius"/>
    </source>
</evidence>
<gene>
    <name evidence="12" type="ORF">KQX54_014549</name>
</gene>
<evidence type="ECO:0000256" key="3">
    <source>
        <dbReference type="ARBA" id="ARBA00022692"/>
    </source>
</evidence>
<dbReference type="GO" id="GO:0033185">
    <property type="term" value="C:dolichol-phosphate-mannose synthase complex"/>
    <property type="evidence" value="ECO:0007669"/>
    <property type="project" value="TreeGrafter"/>
</dbReference>
<name>A0AAV7IPV3_COTGL</name>
<accession>A0AAV7IPV3</accession>
<evidence type="ECO:0000259" key="11">
    <source>
        <dbReference type="Pfam" id="PF03931"/>
    </source>
</evidence>
<dbReference type="Pfam" id="PF08285">
    <property type="entry name" value="DPM3"/>
    <property type="match status" value="1"/>
</dbReference>
<proteinExistence type="inferred from homology"/>
<feature type="domain" description="SKP1 component POZ" evidence="11">
    <location>
        <begin position="14"/>
        <end position="63"/>
    </location>
</feature>
<evidence type="ECO:0000256" key="2">
    <source>
        <dbReference type="ARBA" id="ARBA00010430"/>
    </source>
</evidence>
<protein>
    <recommendedName>
        <fullName evidence="9">Dolichol-phosphate mannose synthase subunit 3</fullName>
    </recommendedName>
    <alternativeName>
        <fullName evidence="8">Dolichyl-phosphate beta-D-mannosyltransferase subunit 3</fullName>
    </alternativeName>
    <alternativeName>
        <fullName evidence="7">Mannose-P-dolichol synthase subunit 3</fullName>
    </alternativeName>
</protein>
<feature type="transmembrane region" description="Helical" evidence="10">
    <location>
        <begin position="102"/>
        <end position="121"/>
    </location>
</feature>
<dbReference type="PANTHER" id="PTHR16433:SF0">
    <property type="entry name" value="DOLICHOL-PHOSPHATE MANNOSYLTRANSFERASE SUBUNIT 3"/>
    <property type="match status" value="1"/>
</dbReference>
<dbReference type="InterPro" id="IPR013174">
    <property type="entry name" value="DPM3"/>
</dbReference>
<dbReference type="GO" id="GO:0006506">
    <property type="term" value="P:GPI anchor biosynthetic process"/>
    <property type="evidence" value="ECO:0007669"/>
    <property type="project" value="TreeGrafter"/>
</dbReference>
<dbReference type="Proteomes" id="UP000826195">
    <property type="component" value="Unassembled WGS sequence"/>
</dbReference>
<evidence type="ECO:0000256" key="7">
    <source>
        <dbReference type="ARBA" id="ARBA00029791"/>
    </source>
</evidence>
<evidence type="ECO:0000256" key="4">
    <source>
        <dbReference type="ARBA" id="ARBA00022824"/>
    </source>
</evidence>
<evidence type="ECO:0000256" key="1">
    <source>
        <dbReference type="ARBA" id="ARBA00004477"/>
    </source>
</evidence>
<dbReference type="AlphaFoldDB" id="A0AAV7IPV3"/>
<organism evidence="12 13">
    <name type="scientific">Cotesia glomerata</name>
    <name type="common">Lepidopteran parasitic wasp</name>
    <name type="synonym">Apanteles glomeratus</name>
    <dbReference type="NCBI Taxonomy" id="32391"/>
    <lineage>
        <taxon>Eukaryota</taxon>
        <taxon>Metazoa</taxon>
        <taxon>Ecdysozoa</taxon>
        <taxon>Arthropoda</taxon>
        <taxon>Hexapoda</taxon>
        <taxon>Insecta</taxon>
        <taxon>Pterygota</taxon>
        <taxon>Neoptera</taxon>
        <taxon>Endopterygota</taxon>
        <taxon>Hymenoptera</taxon>
        <taxon>Apocrita</taxon>
        <taxon>Ichneumonoidea</taxon>
        <taxon>Braconidae</taxon>
        <taxon>Microgastrinae</taxon>
        <taxon>Cotesia</taxon>
    </lineage>
</organism>
<keyword evidence="3 10" id="KW-0812">Transmembrane</keyword>
<evidence type="ECO:0000313" key="13">
    <source>
        <dbReference type="Proteomes" id="UP000826195"/>
    </source>
</evidence>
<dbReference type="PANTHER" id="PTHR16433">
    <property type="entry name" value="DOLICHOL-PHOSPHATE MANNOSYLTRANSFERASE SUBUNIT 3"/>
    <property type="match status" value="1"/>
</dbReference>
<keyword evidence="6 10" id="KW-0472">Membrane</keyword>
<evidence type="ECO:0000256" key="5">
    <source>
        <dbReference type="ARBA" id="ARBA00022989"/>
    </source>
</evidence>